<sequence>MKKANRIIAYRRRCRKLGDSTGLSHYILLTPSHKEKQDK</sequence>
<accession>A0A3N1VI18</accession>
<evidence type="ECO:0000313" key="2">
    <source>
        <dbReference type="Proteomes" id="UP000276223"/>
    </source>
</evidence>
<dbReference type="EMBL" id="RJVA01000010">
    <property type="protein sequence ID" value="ROR01679.1"/>
    <property type="molecule type" value="Genomic_DNA"/>
</dbReference>
<dbReference type="AlphaFoldDB" id="A0A3N1VI18"/>
<evidence type="ECO:0000313" key="1">
    <source>
        <dbReference type="EMBL" id="ROR01679.1"/>
    </source>
</evidence>
<organism evidence="1 2">
    <name type="scientific">Desulfosoma caldarium</name>
    <dbReference type="NCBI Taxonomy" id="610254"/>
    <lineage>
        <taxon>Bacteria</taxon>
        <taxon>Pseudomonadati</taxon>
        <taxon>Thermodesulfobacteriota</taxon>
        <taxon>Syntrophobacteria</taxon>
        <taxon>Syntrophobacterales</taxon>
        <taxon>Syntrophobacteraceae</taxon>
        <taxon>Desulfosoma</taxon>
    </lineage>
</organism>
<dbReference type="Proteomes" id="UP000276223">
    <property type="component" value="Unassembled WGS sequence"/>
</dbReference>
<proteinExistence type="predicted"/>
<reference evidence="1 2" key="1">
    <citation type="submission" date="2018-11" db="EMBL/GenBank/DDBJ databases">
        <title>Genomic Encyclopedia of Type Strains, Phase IV (KMG-IV): sequencing the most valuable type-strain genomes for metagenomic binning, comparative biology and taxonomic classification.</title>
        <authorList>
            <person name="Goeker M."/>
        </authorList>
    </citation>
    <scope>NUCLEOTIDE SEQUENCE [LARGE SCALE GENOMIC DNA]</scope>
    <source>
        <strain evidence="1 2">DSM 22027</strain>
    </source>
</reference>
<keyword evidence="2" id="KW-1185">Reference proteome</keyword>
<gene>
    <name evidence="1" type="ORF">EDC27_0861</name>
</gene>
<comment type="caution">
    <text evidence="1">The sequence shown here is derived from an EMBL/GenBank/DDBJ whole genome shotgun (WGS) entry which is preliminary data.</text>
</comment>
<protein>
    <submittedName>
        <fullName evidence="1">Uncharacterized protein</fullName>
    </submittedName>
</protein>
<name>A0A3N1VI18_9BACT</name>